<feature type="transmembrane region" description="Helical" evidence="15">
    <location>
        <begin position="891"/>
        <end position="908"/>
    </location>
</feature>
<dbReference type="InterPro" id="IPR027359">
    <property type="entry name" value="Volt_channel_dom_sf"/>
</dbReference>
<comment type="subcellular location">
    <subcellularLocation>
        <location evidence="1">Membrane</location>
        <topology evidence="1">Multi-pass membrane protein</topology>
    </subcellularLocation>
</comment>
<feature type="transmembrane region" description="Helical" evidence="15">
    <location>
        <begin position="737"/>
        <end position="763"/>
    </location>
</feature>
<gene>
    <name evidence="17" type="ORF">GUITHDRAFT_148910</name>
</gene>
<evidence type="ECO:0000256" key="15">
    <source>
        <dbReference type="SAM" id="Phobius"/>
    </source>
</evidence>
<keyword evidence="11 15" id="KW-0472">Membrane</keyword>
<feature type="transmembrane region" description="Helical" evidence="15">
    <location>
        <begin position="1020"/>
        <end position="1049"/>
    </location>
</feature>
<feature type="transmembrane region" description="Helical" evidence="15">
    <location>
        <begin position="1362"/>
        <end position="1385"/>
    </location>
</feature>
<dbReference type="Pfam" id="PF00520">
    <property type="entry name" value="Ion_trans"/>
    <property type="match status" value="4"/>
</dbReference>
<evidence type="ECO:0000256" key="14">
    <source>
        <dbReference type="SAM" id="MobiDB-lite"/>
    </source>
</evidence>
<feature type="region of interest" description="Disordered" evidence="14">
    <location>
        <begin position="388"/>
        <end position="432"/>
    </location>
</feature>
<dbReference type="InterPro" id="IPR050599">
    <property type="entry name" value="VDCC_alpha-1_subunit"/>
</dbReference>
<feature type="compositionally biased region" description="Acidic residues" evidence="14">
    <location>
        <begin position="502"/>
        <end position="522"/>
    </location>
</feature>
<feature type="transmembrane region" description="Helical" evidence="15">
    <location>
        <begin position="355"/>
        <end position="377"/>
    </location>
</feature>
<dbReference type="PaxDb" id="55529-EKX32017"/>
<evidence type="ECO:0000256" key="9">
    <source>
        <dbReference type="ARBA" id="ARBA00022989"/>
    </source>
</evidence>
<evidence type="ECO:0000256" key="4">
    <source>
        <dbReference type="ARBA" id="ARBA00022568"/>
    </source>
</evidence>
<dbReference type="RefSeq" id="XP_005818997.1">
    <property type="nucleotide sequence ID" value="XM_005818940.1"/>
</dbReference>
<protein>
    <recommendedName>
        <fullName evidence="16">EF-hand domain-containing protein</fullName>
    </recommendedName>
</protein>
<feature type="transmembrane region" description="Helical" evidence="15">
    <location>
        <begin position="1508"/>
        <end position="1535"/>
    </location>
</feature>
<keyword evidence="13" id="KW-0407">Ion channel</keyword>
<evidence type="ECO:0000256" key="2">
    <source>
        <dbReference type="ARBA" id="ARBA00022448"/>
    </source>
</evidence>
<evidence type="ECO:0000259" key="16">
    <source>
        <dbReference type="PROSITE" id="PS50222"/>
    </source>
</evidence>
<dbReference type="InterPro" id="IPR002048">
    <property type="entry name" value="EF_hand_dom"/>
</dbReference>
<dbReference type="STRING" id="905079.L1I7F3"/>
<keyword evidence="7" id="KW-0106">Calcium</keyword>
<dbReference type="GeneID" id="17288754"/>
<evidence type="ECO:0000256" key="8">
    <source>
        <dbReference type="ARBA" id="ARBA00022882"/>
    </source>
</evidence>
<keyword evidence="10" id="KW-0406">Ion transport</keyword>
<feature type="transmembrane region" description="Helical" evidence="15">
    <location>
        <begin position="118"/>
        <end position="136"/>
    </location>
</feature>
<feature type="transmembrane region" description="Helical" evidence="15">
    <location>
        <begin position="1188"/>
        <end position="1211"/>
    </location>
</feature>
<dbReference type="KEGG" id="gtt:GUITHDRAFT_148910"/>
<reference evidence="19" key="2">
    <citation type="submission" date="2012-11" db="EMBL/GenBank/DDBJ databases">
        <authorList>
            <person name="Kuo A."/>
            <person name="Curtis B.A."/>
            <person name="Tanifuji G."/>
            <person name="Burki F."/>
            <person name="Gruber A."/>
            <person name="Irimia M."/>
            <person name="Maruyama S."/>
            <person name="Arias M.C."/>
            <person name="Ball S.G."/>
            <person name="Gile G.H."/>
            <person name="Hirakawa Y."/>
            <person name="Hopkins J.F."/>
            <person name="Rensing S.A."/>
            <person name="Schmutz J."/>
            <person name="Symeonidi A."/>
            <person name="Elias M."/>
            <person name="Eveleigh R.J."/>
            <person name="Herman E.K."/>
            <person name="Klute M.J."/>
            <person name="Nakayama T."/>
            <person name="Obornik M."/>
            <person name="Reyes-Prieto A."/>
            <person name="Armbrust E.V."/>
            <person name="Aves S.J."/>
            <person name="Beiko R.G."/>
            <person name="Coutinho P."/>
            <person name="Dacks J.B."/>
            <person name="Durnford D.G."/>
            <person name="Fast N.M."/>
            <person name="Green B.R."/>
            <person name="Grisdale C."/>
            <person name="Hempe F."/>
            <person name="Henrissat B."/>
            <person name="Hoppner M.P."/>
            <person name="Ishida K.-I."/>
            <person name="Kim E."/>
            <person name="Koreny L."/>
            <person name="Kroth P.G."/>
            <person name="Liu Y."/>
            <person name="Malik S.-B."/>
            <person name="Maier U.G."/>
            <person name="McRose D."/>
            <person name="Mock T."/>
            <person name="Neilson J.A."/>
            <person name="Onodera N.T."/>
            <person name="Poole A.M."/>
            <person name="Pritham E.J."/>
            <person name="Richards T.A."/>
            <person name="Rocap G."/>
            <person name="Roy S.W."/>
            <person name="Sarai C."/>
            <person name="Schaack S."/>
            <person name="Shirato S."/>
            <person name="Slamovits C.H."/>
            <person name="Spencer D.F."/>
            <person name="Suzuki S."/>
            <person name="Worden A.Z."/>
            <person name="Zauner S."/>
            <person name="Barry K."/>
            <person name="Bell C."/>
            <person name="Bharti A.K."/>
            <person name="Crow J.A."/>
            <person name="Grimwood J."/>
            <person name="Kramer R."/>
            <person name="Lindquist E."/>
            <person name="Lucas S."/>
            <person name="Salamov A."/>
            <person name="McFadden G.I."/>
            <person name="Lane C.E."/>
            <person name="Keeling P.J."/>
            <person name="Gray M.W."/>
            <person name="Grigoriev I.V."/>
            <person name="Archibald J.M."/>
        </authorList>
    </citation>
    <scope>NUCLEOTIDE SEQUENCE</scope>
    <source>
        <strain evidence="19">CCMP2712</strain>
    </source>
</reference>
<dbReference type="eggNOG" id="KOG2301">
    <property type="taxonomic scope" value="Eukaryota"/>
</dbReference>
<keyword evidence="19" id="KW-1185">Reference proteome</keyword>
<keyword evidence="3" id="KW-0597">Phosphoprotein</keyword>
<dbReference type="EMBL" id="JH993218">
    <property type="protein sequence ID" value="EKX32017.1"/>
    <property type="molecule type" value="Genomic_DNA"/>
</dbReference>
<dbReference type="SUPFAM" id="SSF81324">
    <property type="entry name" value="Voltage-gated potassium channels"/>
    <property type="match status" value="4"/>
</dbReference>
<dbReference type="InterPro" id="IPR005821">
    <property type="entry name" value="Ion_trans_dom"/>
</dbReference>
<evidence type="ECO:0000256" key="1">
    <source>
        <dbReference type="ARBA" id="ARBA00004141"/>
    </source>
</evidence>
<evidence type="ECO:0000256" key="5">
    <source>
        <dbReference type="ARBA" id="ARBA00022673"/>
    </source>
</evidence>
<dbReference type="GO" id="GO:0008331">
    <property type="term" value="F:high voltage-gated calcium channel activity"/>
    <property type="evidence" value="ECO:0007669"/>
    <property type="project" value="TreeGrafter"/>
</dbReference>
<accession>L1I7F3</accession>
<feature type="transmembrane region" description="Helical" evidence="15">
    <location>
        <begin position="1405"/>
        <end position="1434"/>
    </location>
</feature>
<feature type="transmembrane region" description="Helical" evidence="15">
    <location>
        <begin position="1265"/>
        <end position="1283"/>
    </location>
</feature>
<dbReference type="PANTHER" id="PTHR45628">
    <property type="entry name" value="VOLTAGE-DEPENDENT CALCIUM CHANNEL TYPE A SUBUNIT ALPHA-1"/>
    <property type="match status" value="1"/>
</dbReference>
<dbReference type="OrthoDB" id="431720at2759"/>
<keyword evidence="12" id="KW-0325">Glycoprotein</keyword>
<dbReference type="PANTHER" id="PTHR45628:SF7">
    <property type="entry name" value="VOLTAGE-DEPENDENT CALCIUM CHANNEL TYPE A SUBUNIT ALPHA-1"/>
    <property type="match status" value="1"/>
</dbReference>
<proteinExistence type="predicted"/>
<reference evidence="18" key="3">
    <citation type="submission" date="2016-03" db="UniProtKB">
        <authorList>
            <consortium name="EnsemblProtists"/>
        </authorList>
    </citation>
    <scope>IDENTIFICATION</scope>
</reference>
<organism evidence="17">
    <name type="scientific">Guillardia theta (strain CCMP2712)</name>
    <name type="common">Cryptophyte</name>
    <dbReference type="NCBI Taxonomy" id="905079"/>
    <lineage>
        <taxon>Eukaryota</taxon>
        <taxon>Cryptophyceae</taxon>
        <taxon>Pyrenomonadales</taxon>
        <taxon>Geminigeraceae</taxon>
        <taxon>Guillardia</taxon>
    </lineage>
</organism>
<evidence type="ECO:0000256" key="13">
    <source>
        <dbReference type="ARBA" id="ARBA00023303"/>
    </source>
</evidence>
<dbReference type="GO" id="GO:0005509">
    <property type="term" value="F:calcium ion binding"/>
    <property type="evidence" value="ECO:0007669"/>
    <property type="project" value="InterPro"/>
</dbReference>
<evidence type="ECO:0000313" key="18">
    <source>
        <dbReference type="EnsemblProtists" id="EKX32017"/>
    </source>
</evidence>
<dbReference type="GO" id="GO:0098703">
    <property type="term" value="P:calcium ion import across plasma membrane"/>
    <property type="evidence" value="ECO:0007669"/>
    <property type="project" value="TreeGrafter"/>
</dbReference>
<feature type="transmembrane region" description="Helical" evidence="15">
    <location>
        <begin position="168"/>
        <end position="187"/>
    </location>
</feature>
<evidence type="ECO:0000256" key="6">
    <source>
        <dbReference type="ARBA" id="ARBA00022692"/>
    </source>
</evidence>
<dbReference type="Gene3D" id="1.10.238.10">
    <property type="entry name" value="EF-hand"/>
    <property type="match status" value="1"/>
</dbReference>
<feature type="domain" description="EF-hand" evidence="16">
    <location>
        <begin position="1548"/>
        <end position="1583"/>
    </location>
</feature>
<evidence type="ECO:0000313" key="19">
    <source>
        <dbReference type="Proteomes" id="UP000011087"/>
    </source>
</evidence>
<evidence type="ECO:0000256" key="3">
    <source>
        <dbReference type="ARBA" id="ARBA00022553"/>
    </source>
</evidence>
<dbReference type="OMA" id="XYSDSYA"/>
<keyword evidence="5" id="KW-0107">Calcium channel</keyword>
<evidence type="ECO:0000256" key="12">
    <source>
        <dbReference type="ARBA" id="ARBA00023180"/>
    </source>
</evidence>
<dbReference type="GO" id="GO:0005891">
    <property type="term" value="C:voltage-gated calcium channel complex"/>
    <property type="evidence" value="ECO:0007669"/>
    <property type="project" value="TreeGrafter"/>
</dbReference>
<feature type="region of interest" description="Disordered" evidence="14">
    <location>
        <begin position="500"/>
        <end position="529"/>
    </location>
</feature>
<dbReference type="Proteomes" id="UP000011087">
    <property type="component" value="Unassembled WGS sequence"/>
</dbReference>
<keyword evidence="8" id="KW-0851">Voltage-gated channel</keyword>
<feature type="transmembrane region" description="Helical" evidence="15">
    <location>
        <begin position="539"/>
        <end position="560"/>
    </location>
</feature>
<feature type="transmembrane region" description="Helical" evidence="15">
    <location>
        <begin position="670"/>
        <end position="692"/>
    </location>
</feature>
<keyword evidence="6 15" id="KW-0812">Transmembrane</keyword>
<evidence type="ECO:0000256" key="7">
    <source>
        <dbReference type="ARBA" id="ARBA00022837"/>
    </source>
</evidence>
<feature type="transmembrane region" description="Helical" evidence="15">
    <location>
        <begin position="979"/>
        <end position="999"/>
    </location>
</feature>
<dbReference type="PROSITE" id="PS50222">
    <property type="entry name" value="EF_HAND_2"/>
    <property type="match status" value="1"/>
</dbReference>
<dbReference type="Gene3D" id="1.10.287.70">
    <property type="match status" value="4"/>
</dbReference>
<dbReference type="EnsemblProtists" id="EKX32017">
    <property type="protein sequence ID" value="EKX32017"/>
    <property type="gene ID" value="GUITHDRAFT_148910"/>
</dbReference>
<evidence type="ECO:0000256" key="11">
    <source>
        <dbReference type="ARBA" id="ARBA00023136"/>
    </source>
</evidence>
<reference evidence="17 19" key="1">
    <citation type="journal article" date="2012" name="Nature">
        <title>Algal genomes reveal evolutionary mosaicism and the fate of nucleomorphs.</title>
        <authorList>
            <consortium name="DOE Joint Genome Institute"/>
            <person name="Curtis B.A."/>
            <person name="Tanifuji G."/>
            <person name="Burki F."/>
            <person name="Gruber A."/>
            <person name="Irimia M."/>
            <person name="Maruyama S."/>
            <person name="Arias M.C."/>
            <person name="Ball S.G."/>
            <person name="Gile G.H."/>
            <person name="Hirakawa Y."/>
            <person name="Hopkins J.F."/>
            <person name="Kuo A."/>
            <person name="Rensing S.A."/>
            <person name="Schmutz J."/>
            <person name="Symeonidi A."/>
            <person name="Elias M."/>
            <person name="Eveleigh R.J."/>
            <person name="Herman E.K."/>
            <person name="Klute M.J."/>
            <person name="Nakayama T."/>
            <person name="Obornik M."/>
            <person name="Reyes-Prieto A."/>
            <person name="Armbrust E.V."/>
            <person name="Aves S.J."/>
            <person name="Beiko R.G."/>
            <person name="Coutinho P."/>
            <person name="Dacks J.B."/>
            <person name="Durnford D.G."/>
            <person name="Fast N.M."/>
            <person name="Green B.R."/>
            <person name="Grisdale C.J."/>
            <person name="Hempel F."/>
            <person name="Henrissat B."/>
            <person name="Hoppner M.P."/>
            <person name="Ishida K."/>
            <person name="Kim E."/>
            <person name="Koreny L."/>
            <person name="Kroth P.G."/>
            <person name="Liu Y."/>
            <person name="Malik S.B."/>
            <person name="Maier U.G."/>
            <person name="McRose D."/>
            <person name="Mock T."/>
            <person name="Neilson J.A."/>
            <person name="Onodera N.T."/>
            <person name="Poole A.M."/>
            <person name="Pritham E.J."/>
            <person name="Richards T.A."/>
            <person name="Rocap G."/>
            <person name="Roy S.W."/>
            <person name="Sarai C."/>
            <person name="Schaack S."/>
            <person name="Shirato S."/>
            <person name="Slamovits C.H."/>
            <person name="Spencer D.F."/>
            <person name="Suzuki S."/>
            <person name="Worden A.Z."/>
            <person name="Zauner S."/>
            <person name="Barry K."/>
            <person name="Bell C."/>
            <person name="Bharti A.K."/>
            <person name="Crow J.A."/>
            <person name="Grimwood J."/>
            <person name="Kramer R."/>
            <person name="Lindquist E."/>
            <person name="Lucas S."/>
            <person name="Salamov A."/>
            <person name="McFadden G.I."/>
            <person name="Lane C.E."/>
            <person name="Keeling P.J."/>
            <person name="Gray M.W."/>
            <person name="Grigoriev I.V."/>
            <person name="Archibald J.M."/>
        </authorList>
    </citation>
    <scope>NUCLEOTIDE SEQUENCE</scope>
    <source>
        <strain evidence="17 19">CCMP2712</strain>
    </source>
</reference>
<sequence length="1993" mass="224422">MVKTAFQNWIQGPHDPEKRTFISSLFLRLIESRAWEYLFLCIIVFTATIKFTDLRDSPPEWKASLLQISLYGCLTYSIEWIIELLTLGSSEFFSSGWYRTDTIVNVFNWGSYLDSNGYLPRILSLIFPNIAFLRILRFLKPLGRVRLLFSSKVVVKTVAGAMASMGPVLALVFFLVLLFGVGGIYLFGKGLALYYRCGLPLTADQSKFFFNESSYQPAPGSDINIASCGVNLTRIDEFQSQYNAYLREASSTGQSFEFADFDLDGADERYCIALTPERLCACASLPNGESPDVCVDTANCRENICFRGDIIPVDSLHGFNNFATASMTVIAVFFQKNWSMFMDACVQTSGPFFGYFYYIFLVIFGSFCLLNLTVATVGQTFTRVKKEAEKKRADKDAEQARKDKIQAERDEMKKMAKAKSDEEGGEEGSELASVAEIEYIEEKKMKTIEHLETERGRILSSFTGGWRLKLAMVLSYPLKRLPHHTSLQYLDSRLKALRQTNEEENVSEGEESSEVSDDETTSEAESGKAATAAQEGQSIFAWIADLVVVINAGSMAMSGFNDKLNPILNGVGYFASLFFIAEAVAKSISYGGWSYYLLDGGNRFDFTLVLVPTIGEVTTEGSSFLGLGADYIYQALALQAMRVFRIAKLTKHLTGLRRLTARAFGSPAGVVYALLVTIGFICFCSCFGNELFRSSVEFAVARNDFQYFLGAMKCLLEFLLGDRYMQSLDIAYQSKDVIGVLFFLGYYYVANFLVLRMFIALILENFEFDEDKKISIQIQLFQKQQILMNDLIDGSARGFSIQEQFARLRKQNLDEDHLSVFQQKWSQVVKDRDCAALQSDSVLVQLQNANERKEQGLRKEKTESEGLIKILIKLIMMARKLSYTLVENQKFDLLVLFAVIFSVVLVQVDTSDNPIFTDEVRLTIDISLLCFFTFETSLKIFTYGFLTPTGVSPKSIEYPQGKPAFFSNTEDGGWNLLDAGVVILMILDVLPLSFSVGGFKCIRIVRIVRPLQKRSQTVKGLMAALIASIGSIFHVINLLLLLILIFGLMGVSLFRGRLNVCNDEAVSHSRDCIGVNYGGIPDVPCRGYVDRICQQELGRFIGQQVLVPRVWSPPSENFDNLAVASITLLRLSAQDNLRSIFHSLMDMARYYQVVCSGDGEDGENGCPAGQNQYIVASQSQADTAPENILFPLFYIFIANIFISQLVIGVLIDNIRRQTGSALFTEQQRIWRATLITMDRLKKKFKPQIPEQPLRKWLYLVLESETYNIFIMSVIILNTLWMATEHEPHPALYSTIQNYVDPVFIVIYVGETIAKMTAYGLISWSEESPAEEQEEEKEPTSSSSFFSCFKRYKSPYFGDAWNFFDFFVVAMSVLDSSGIISGLSFLKLLRVLRVFRLVRRVKTLQVMITTLLGAINAILAALLFLSIWIFIFAAVGSDNQMFNDLRHGLVIDSRWNFHTLFNAVLLLFRTATGDGWFDLLYDASVRPPYCTASSPEVPVGDCGRGIIGYIYFIIFYFGCNYIFLPLFVATLIDYFFEAEVESQSLFNGDDCETYANVWSEFDEEGDGRISIENLRPLVDRLAVNGHPAGFRVSSDLERFKMIWSRVMTDPSTFPLDGLRVPDEVSKEIGLTVITRDNMVKAFGSGKRALRIREFLYSKFPEIKNNEVEFKYAAKVLCIFMDGIRAPITIADLVNQGASKQILVALQGDAVIRGRDGKENDRWLPLGVHNQLTNKLADGVPKGSKKKKMPGKEELPNIMKAVKLVQLELRPPVLDPDEPPPMPTAQKVGELMGKIRFMKDSYEDIVDRLIDEVLWGKEEEEEAQESVISILLGEIMVLSVHQFAQETSSKIWTQIKPRETNKALFRFTQAAKSKMQQGIAAAVKSVPRGWLNAKRSRPALRRMKPTEETRDHTQETVLSLALKAPAAPARPARSSSRYKVSPPLRQAIRKGKVNSTWKTMFRGNFGGGGAEGEGDWKTEYSKRLEGLRRWTGIEV</sequence>
<dbReference type="HOGENOM" id="CLU_232547_0_0_1"/>
<evidence type="ECO:0000256" key="10">
    <source>
        <dbReference type="ARBA" id="ARBA00023065"/>
    </source>
</evidence>
<feature type="compositionally biased region" description="Basic and acidic residues" evidence="14">
    <location>
        <begin position="388"/>
        <end position="422"/>
    </location>
</feature>
<keyword evidence="9 15" id="KW-1133">Transmembrane helix</keyword>
<keyword evidence="2" id="KW-0813">Transport</keyword>
<feature type="transmembrane region" description="Helical" evidence="15">
    <location>
        <begin position="316"/>
        <end position="335"/>
    </location>
</feature>
<name>L1I7F3_GUITC</name>
<keyword evidence="4" id="KW-0109">Calcium transport</keyword>
<dbReference type="Gene3D" id="1.20.120.350">
    <property type="entry name" value="Voltage-gated potassium channels. Chain C"/>
    <property type="match status" value="4"/>
</dbReference>
<evidence type="ECO:0000313" key="17">
    <source>
        <dbReference type="EMBL" id="EKX32017.1"/>
    </source>
</evidence>